<dbReference type="InterPro" id="IPR000504">
    <property type="entry name" value="RRM_dom"/>
</dbReference>
<evidence type="ECO:0000256" key="2">
    <source>
        <dbReference type="ARBA" id="ARBA00022884"/>
    </source>
</evidence>
<name>A0A5J4Z218_PORPP</name>
<feature type="region of interest" description="Disordered" evidence="4">
    <location>
        <begin position="701"/>
        <end position="720"/>
    </location>
</feature>
<reference evidence="7" key="1">
    <citation type="journal article" date="2019" name="Nat. Commun.">
        <title>Expansion of phycobilisome linker gene families in mesophilic red algae.</title>
        <authorList>
            <person name="Lee J."/>
            <person name="Kim D."/>
            <person name="Bhattacharya D."/>
            <person name="Yoon H.S."/>
        </authorList>
    </citation>
    <scope>NUCLEOTIDE SEQUENCE [LARGE SCALE GENOMIC DNA]</scope>
    <source>
        <strain evidence="7">CCMP 1328</strain>
    </source>
</reference>
<evidence type="ECO:0000256" key="4">
    <source>
        <dbReference type="SAM" id="MobiDB-lite"/>
    </source>
</evidence>
<sequence>MQHSEEHGVSQAAADMPEVVVSAEEKQNGAVAEAQEDPHPPEPETDSEPKQTRGTESPQLSACTTNSGESGFAGTQERLLSASAHSQVQHQHDQDVHRRAAKSYLSAHRVFIRNVPDGPNPEEQLYAMLSPFGHAADISILSVEMPAPPHPTPPAPHRPHHHCQHSHADRGRPSAEQDRAGPSVADDWERTSSTCTPASSRQTSSVEDEPAGRGAGSESDVPVSALRPRTLQPQAGSQNGAFLHARRVVKFAYCSFPTAEIVDKVCDEFSYSRAKECAASSSADAVPENADATTEEALDGKQVDVQHTRITVHRVRALPEHFFALVRDFENEEFESDLVSSASETAASLSGKVFVGQIPKHVDELGMVDLFWQFGKLLDVKVLRARGMSRGCGFVRYSNVGEALQAIDEMIGSEIFADLKQLPLNVRLADNLEQKTMRKKMRESERRVGQAHKKSSSGGGLSNLMSSEAVGMGMRSRSVPMIDPYASHGLPHHAGPSSLERASGAGQRNHGSTSGSPNSGGSRRAPGEHGSAQQRQQLARGVSVSVPLNTASGSFPHSGGAGPSSMAGADSHQMTALRYEMYNPYYSAGPGNSYITGHAIVYESAPTQFHSGMLPGNFLSMHHGYSVVPVMQDGAMYYYPLSTDAYGRSVAVPPGSGAAVSIPVQGQSQQMDASLFPYNHTADHVQAHTVVQSQAHLQAQVHSDTQTQRQAQSMPQTFPQ</sequence>
<feature type="region of interest" description="Disordered" evidence="4">
    <location>
        <begin position="1"/>
        <end position="72"/>
    </location>
</feature>
<feature type="region of interest" description="Disordered" evidence="4">
    <location>
        <begin position="144"/>
        <end position="223"/>
    </location>
</feature>
<keyword evidence="7" id="KW-1185">Reference proteome</keyword>
<evidence type="ECO:0000259" key="5">
    <source>
        <dbReference type="PROSITE" id="PS50102"/>
    </source>
</evidence>
<evidence type="ECO:0000256" key="3">
    <source>
        <dbReference type="PROSITE-ProRule" id="PRU00176"/>
    </source>
</evidence>
<feature type="compositionally biased region" description="Polar residues" evidence="4">
    <location>
        <begin position="54"/>
        <end position="69"/>
    </location>
</feature>
<dbReference type="GO" id="GO:0003723">
    <property type="term" value="F:RNA binding"/>
    <property type="evidence" value="ECO:0007669"/>
    <property type="project" value="UniProtKB-UniRule"/>
</dbReference>
<dbReference type="OrthoDB" id="267048at2759"/>
<gene>
    <name evidence="6" type="ORF">FVE85_0941</name>
</gene>
<proteinExistence type="predicted"/>
<feature type="region of interest" description="Disordered" evidence="4">
    <location>
        <begin position="81"/>
        <end position="100"/>
    </location>
</feature>
<feature type="domain" description="RRM" evidence="5">
    <location>
        <begin position="351"/>
        <end position="431"/>
    </location>
</feature>
<dbReference type="Pfam" id="PF00076">
    <property type="entry name" value="RRM_1"/>
    <property type="match status" value="1"/>
</dbReference>
<feature type="region of interest" description="Disordered" evidence="4">
    <location>
        <begin position="436"/>
        <end position="465"/>
    </location>
</feature>
<dbReference type="InterPro" id="IPR012677">
    <property type="entry name" value="Nucleotide-bd_a/b_plait_sf"/>
</dbReference>
<keyword evidence="2 3" id="KW-0694">RNA-binding</keyword>
<feature type="compositionally biased region" description="Basic and acidic residues" evidence="4">
    <location>
        <begin position="36"/>
        <end position="53"/>
    </location>
</feature>
<dbReference type="Gene3D" id="3.30.70.330">
    <property type="match status" value="1"/>
</dbReference>
<evidence type="ECO:0000313" key="6">
    <source>
        <dbReference type="EMBL" id="KAA8497212.1"/>
    </source>
</evidence>
<feature type="compositionally biased region" description="Pro residues" evidence="4">
    <location>
        <begin position="146"/>
        <end position="156"/>
    </location>
</feature>
<organism evidence="6 7">
    <name type="scientific">Porphyridium purpureum</name>
    <name type="common">Red alga</name>
    <name type="synonym">Porphyridium cruentum</name>
    <dbReference type="NCBI Taxonomy" id="35688"/>
    <lineage>
        <taxon>Eukaryota</taxon>
        <taxon>Rhodophyta</taxon>
        <taxon>Bangiophyceae</taxon>
        <taxon>Porphyridiales</taxon>
        <taxon>Porphyridiaceae</taxon>
        <taxon>Porphyridium</taxon>
    </lineage>
</organism>
<feature type="compositionally biased region" description="Polar residues" evidence="4">
    <location>
        <begin position="546"/>
        <end position="555"/>
    </location>
</feature>
<feature type="compositionally biased region" description="Basic and acidic residues" evidence="4">
    <location>
        <begin position="166"/>
        <end position="179"/>
    </location>
</feature>
<dbReference type="PANTHER" id="PTHR24012">
    <property type="entry name" value="RNA BINDING PROTEIN"/>
    <property type="match status" value="1"/>
</dbReference>
<feature type="compositionally biased region" description="Polar residues" evidence="4">
    <location>
        <begin position="191"/>
        <end position="205"/>
    </location>
</feature>
<dbReference type="InterPro" id="IPR035979">
    <property type="entry name" value="RBD_domain_sf"/>
</dbReference>
<dbReference type="SMART" id="SM00360">
    <property type="entry name" value="RRM"/>
    <property type="match status" value="1"/>
</dbReference>
<dbReference type="SUPFAM" id="SSF54928">
    <property type="entry name" value="RNA-binding domain, RBD"/>
    <property type="match status" value="1"/>
</dbReference>
<dbReference type="PROSITE" id="PS50102">
    <property type="entry name" value="RRM"/>
    <property type="match status" value="1"/>
</dbReference>
<evidence type="ECO:0000313" key="7">
    <source>
        <dbReference type="Proteomes" id="UP000324585"/>
    </source>
</evidence>
<feature type="compositionally biased region" description="Basic and acidic residues" evidence="4">
    <location>
        <begin position="436"/>
        <end position="448"/>
    </location>
</feature>
<comment type="caution">
    <text evidence="6">The sequence shown here is derived from an EMBL/GenBank/DDBJ whole genome shotgun (WGS) entry which is preliminary data.</text>
</comment>
<feature type="compositionally biased region" description="Low complexity" evidence="4">
    <location>
        <begin position="511"/>
        <end position="524"/>
    </location>
</feature>
<keyword evidence="1" id="KW-0677">Repeat</keyword>
<protein>
    <submittedName>
        <fullName evidence="6">Flowering time control protein FCA</fullName>
    </submittedName>
</protein>
<dbReference type="EMBL" id="VRMN01000002">
    <property type="protein sequence ID" value="KAA8497212.1"/>
    <property type="molecule type" value="Genomic_DNA"/>
</dbReference>
<dbReference type="AlphaFoldDB" id="A0A5J4Z218"/>
<feature type="region of interest" description="Disordered" evidence="4">
    <location>
        <begin position="480"/>
        <end position="569"/>
    </location>
</feature>
<evidence type="ECO:0000256" key="1">
    <source>
        <dbReference type="ARBA" id="ARBA00022737"/>
    </source>
</evidence>
<accession>A0A5J4Z218</accession>
<dbReference type="Proteomes" id="UP000324585">
    <property type="component" value="Unassembled WGS sequence"/>
</dbReference>